<sequence>MKNQHLLKYLFIVIVSCSLVINEPSRMLAQANNEQLQQAESLIQQGQEQLNQGQASEALTSWQQATQIYRRLQDEQGIKGSLINQSIALQTLGLSPRACNILLEAMKLNSASGICNTSPTQQAEITKLLAVFDKQTASSVDLLVLQNLGNALRRLGKIADSETVLSKTLILSEKQPNFNASSTLLSLGNTKFYAYKFFKDKYLQVEEPTFRQQTVKLSHQKALEGLEIYQRIINQNNISASVKLQSLLQKLSLLLDYRQWLTHTKSQNTSLEIEQQIQQTANLLLNNSHLFEEVSTNESIYAQLNFAKSLNQIDKNLNSFARKYALASLRKANSINNKRLISYSNGILGELQPEQAYTYLSEALSIAQSIQAWDIAYQWQQQLGKLYQKRGKYQEAIQYYKVAIQNLNKIRDNLSTTNLDLQFSFYEKVEPVYRDYIRLLLSGSHPQLDQVIQAYEQLQLAELENYLKCGKLEFISISSIANLKNKPTVINIIDLGDSIEVIVRSQNQSLHHHSVKAKTIRTNIDYFLNTLQDQGLANTQKSVIISHSQILYQQLIAPVKKYLPSSGTIIFTLDNSFQSIPMSLLHDGKDYLFKNYSITTTLGSRIRPPKALLKEQLKALIAGLSQPSPSFYAQNAPPGLKALPEVEKEVVDVKEQTRASVKLLNEQFTSNNFQQELKTAKFPIVHVTTHGQFSSDPEQTVLLAWDKPINIQELDGWLKVQNNQDPIELLVLSACQTAKGNKRSTLGIAGVAAQAGARTTLASLWLVDAESTAMLVEQFYKGLNNNLSKAEALRQAQLGLLSHPQYQHPYYWAGFVLVGSWL</sequence>
<dbReference type="InterPro" id="IPR011990">
    <property type="entry name" value="TPR-like_helical_dom_sf"/>
</dbReference>
<dbReference type="PANTHER" id="PTHR10098:SF112">
    <property type="entry name" value="SLR0380 PROTEIN"/>
    <property type="match status" value="1"/>
</dbReference>
<accession>A0A1Z4KUB6</accession>
<reference evidence="4 5" key="1">
    <citation type="submission" date="2017-06" db="EMBL/GenBank/DDBJ databases">
        <title>Genome sequencing of cyanobaciteial culture collection at National Institute for Environmental Studies (NIES).</title>
        <authorList>
            <person name="Hirose Y."/>
            <person name="Shimura Y."/>
            <person name="Fujisawa T."/>
            <person name="Nakamura Y."/>
            <person name="Kawachi M."/>
        </authorList>
    </citation>
    <scope>NUCLEOTIDE SEQUENCE [LARGE SCALE GENOMIC DNA]</scope>
    <source>
        <strain evidence="4 5">NIES-23</strain>
        <plasmid evidence="5">Plasmid Plasmid1 dna</plasmid>
    </source>
</reference>
<feature type="coiled-coil region" evidence="2">
    <location>
        <begin position="29"/>
        <end position="56"/>
    </location>
</feature>
<evidence type="ECO:0000313" key="5">
    <source>
        <dbReference type="Proteomes" id="UP000217507"/>
    </source>
</evidence>
<dbReference type="Pfam" id="PF13374">
    <property type="entry name" value="TPR_10"/>
    <property type="match status" value="1"/>
</dbReference>
<protein>
    <recommendedName>
        <fullName evidence="3">CHAT domain-containing protein</fullName>
    </recommendedName>
</protein>
<dbReference type="SUPFAM" id="SSF48452">
    <property type="entry name" value="TPR-like"/>
    <property type="match status" value="1"/>
</dbReference>
<organism evidence="4 5">
    <name type="scientific">Trichormus variabilis NIES-23</name>
    <dbReference type="NCBI Taxonomy" id="1973479"/>
    <lineage>
        <taxon>Bacteria</taxon>
        <taxon>Bacillati</taxon>
        <taxon>Cyanobacteriota</taxon>
        <taxon>Cyanophyceae</taxon>
        <taxon>Nostocales</taxon>
        <taxon>Nostocaceae</taxon>
        <taxon>Trichormus</taxon>
    </lineage>
</organism>
<feature type="domain" description="CHAT" evidence="3">
    <location>
        <begin position="549"/>
        <end position="820"/>
    </location>
</feature>
<dbReference type="EMBL" id="AP018217">
    <property type="protein sequence ID" value="BAY72589.1"/>
    <property type="molecule type" value="Genomic_DNA"/>
</dbReference>
<name>A0A1Z4KUB6_ANAVA</name>
<evidence type="ECO:0000259" key="3">
    <source>
        <dbReference type="Pfam" id="PF12770"/>
    </source>
</evidence>
<evidence type="ECO:0000256" key="2">
    <source>
        <dbReference type="SAM" id="Coils"/>
    </source>
</evidence>
<dbReference type="InterPro" id="IPR019734">
    <property type="entry name" value="TPR_rpt"/>
</dbReference>
<dbReference type="PANTHER" id="PTHR10098">
    <property type="entry name" value="RAPSYN-RELATED"/>
    <property type="match status" value="1"/>
</dbReference>
<dbReference type="PROSITE" id="PS50005">
    <property type="entry name" value="TPR"/>
    <property type="match status" value="1"/>
</dbReference>
<keyword evidence="2" id="KW-0175">Coiled coil</keyword>
<dbReference type="SMR" id="A0A1Z4KUB6"/>
<evidence type="ECO:0000256" key="1">
    <source>
        <dbReference type="PROSITE-ProRule" id="PRU00339"/>
    </source>
</evidence>
<dbReference type="Gene3D" id="1.25.40.10">
    <property type="entry name" value="Tetratricopeptide repeat domain"/>
    <property type="match status" value="2"/>
</dbReference>
<keyword evidence="1" id="KW-0802">TPR repeat</keyword>
<dbReference type="AlphaFoldDB" id="A0A1Z4KUB6"/>
<feature type="repeat" description="TPR" evidence="1">
    <location>
        <begin position="377"/>
        <end position="410"/>
    </location>
</feature>
<dbReference type="Pfam" id="PF12770">
    <property type="entry name" value="CHAT"/>
    <property type="match status" value="1"/>
</dbReference>
<dbReference type="Proteomes" id="UP000217507">
    <property type="component" value="Plasmid Plasmid1 dna"/>
</dbReference>
<keyword evidence="4" id="KW-0614">Plasmid</keyword>
<dbReference type="InterPro" id="IPR024983">
    <property type="entry name" value="CHAT_dom"/>
</dbReference>
<dbReference type="SMART" id="SM00028">
    <property type="entry name" value="TPR"/>
    <property type="match status" value="3"/>
</dbReference>
<proteinExistence type="predicted"/>
<evidence type="ECO:0000313" key="4">
    <source>
        <dbReference type="EMBL" id="BAY72589.1"/>
    </source>
</evidence>
<geneLocation type="plasmid" evidence="4">
    <name>plasmid1</name>
</geneLocation>
<gene>
    <name evidence="4" type="ORF">NIES23_54170</name>
</gene>